<organism evidence="2 3">
    <name type="scientific">Gloeothece verrucosa (strain PCC 7822)</name>
    <name type="common">Cyanothece sp. (strain PCC 7822)</name>
    <dbReference type="NCBI Taxonomy" id="497965"/>
    <lineage>
        <taxon>Bacteria</taxon>
        <taxon>Bacillati</taxon>
        <taxon>Cyanobacteriota</taxon>
        <taxon>Cyanophyceae</taxon>
        <taxon>Oscillatoriophycideae</taxon>
        <taxon>Chroococcales</taxon>
        <taxon>Aphanothecaceae</taxon>
        <taxon>Gloeothece</taxon>
        <taxon>Gloeothece verrucosa</taxon>
    </lineage>
</organism>
<dbReference type="HOGENOM" id="CLU_063836_1_0_3"/>
<dbReference type="AlphaFoldDB" id="E0UKL6"/>
<sequence length="275" mass="30665">MVQDIWQMSNHSYTLQSMVIELGAAAKGKPPATLGRAIHAQVLEWINLGNSELANQVHESQIAPLSLSGLLGNRRPKGTEAGDNFYFRIGLLNGNLIEPLLKGIEIWGTQPLIFANFPFVLRNYYTLPGTHRLAGATNYYVLTQTVQEQRKITLKFLSPTSFKQQKSIQLFPLSDLVFGSLQRRWNEFAPENLQIPALTWDALVTAYELKTYALKLESGAEIGSQGWISYEFNSSEQAKYASVLSQFAFFAGVGRKTTMGMGQVQLTVNNDITIN</sequence>
<evidence type="ECO:0000313" key="3">
    <source>
        <dbReference type="Proteomes" id="UP000008206"/>
    </source>
</evidence>
<dbReference type="RefSeq" id="WP_013334246.1">
    <property type="nucleotide sequence ID" value="NC_014533.1"/>
</dbReference>
<keyword evidence="3" id="KW-1185">Reference proteome</keyword>
<dbReference type="Gene3D" id="3.30.70.1900">
    <property type="match status" value="1"/>
</dbReference>
<dbReference type="CDD" id="cd21141">
    <property type="entry name" value="Cas6_III-like"/>
    <property type="match status" value="1"/>
</dbReference>
<proteinExistence type="predicted"/>
<dbReference type="Gene3D" id="3.30.70.1890">
    <property type="match status" value="1"/>
</dbReference>
<protein>
    <recommendedName>
        <fullName evidence="1">CRISPR-associated protein Cas6 C-terminal domain-containing protein</fullName>
    </recommendedName>
</protein>
<keyword evidence="2" id="KW-0614">Plasmid</keyword>
<evidence type="ECO:0000313" key="2">
    <source>
        <dbReference type="EMBL" id="ADN17496.1"/>
    </source>
</evidence>
<gene>
    <name evidence="2" type="ordered locus">Cyan7822_5631</name>
</gene>
<dbReference type="Proteomes" id="UP000008206">
    <property type="component" value="Plasmid Cy782201"/>
</dbReference>
<reference evidence="3" key="1">
    <citation type="journal article" date="2011" name="MBio">
        <title>Novel metabolic attributes of the genus Cyanothece, comprising a group of unicellular nitrogen-fixing Cyanobacteria.</title>
        <authorList>
            <person name="Bandyopadhyay A."/>
            <person name="Elvitigala T."/>
            <person name="Welsh E."/>
            <person name="Stockel J."/>
            <person name="Liberton M."/>
            <person name="Min H."/>
            <person name="Sherman L.A."/>
            <person name="Pakrasi H.B."/>
        </authorList>
    </citation>
    <scope>NUCLEOTIDE SEQUENCE [LARGE SCALE GENOMIC DNA]</scope>
    <source>
        <strain evidence="3">PCC 7822</strain>
        <plasmid evidence="3">Cy782201</plasmid>
    </source>
</reference>
<dbReference type="OrthoDB" id="3469084at2"/>
<dbReference type="Pfam" id="PF10040">
    <property type="entry name" value="CRISPR_Cas6"/>
    <property type="match status" value="1"/>
</dbReference>
<dbReference type="EMBL" id="CP002199">
    <property type="protein sequence ID" value="ADN17496.1"/>
    <property type="molecule type" value="Genomic_DNA"/>
</dbReference>
<dbReference type="KEGG" id="cyj:Cyan7822_5631"/>
<accession>E0UKL6</accession>
<dbReference type="InterPro" id="IPR045747">
    <property type="entry name" value="CRISPR-assoc_prot_Cas6_N_sf"/>
</dbReference>
<dbReference type="InterPro" id="IPR019267">
    <property type="entry name" value="CRISPR-assoc_Cas6_C"/>
</dbReference>
<geneLocation type="plasmid" evidence="2 3">
    <name>Cy782201</name>
</geneLocation>
<evidence type="ECO:0000259" key="1">
    <source>
        <dbReference type="Pfam" id="PF10040"/>
    </source>
</evidence>
<feature type="domain" description="CRISPR-associated protein Cas6 C-terminal" evidence="1">
    <location>
        <begin position="154"/>
        <end position="264"/>
    </location>
</feature>
<name>E0UKL6_GLOV7</name>